<name>A0A2M4D072_ANODA</name>
<evidence type="ECO:0000313" key="2">
    <source>
        <dbReference type="EMBL" id="MBW70881.1"/>
    </source>
</evidence>
<organism evidence="2">
    <name type="scientific">Anopheles darlingi</name>
    <name type="common">Mosquito</name>
    <dbReference type="NCBI Taxonomy" id="43151"/>
    <lineage>
        <taxon>Eukaryota</taxon>
        <taxon>Metazoa</taxon>
        <taxon>Ecdysozoa</taxon>
        <taxon>Arthropoda</taxon>
        <taxon>Hexapoda</taxon>
        <taxon>Insecta</taxon>
        <taxon>Pterygota</taxon>
        <taxon>Neoptera</taxon>
        <taxon>Endopterygota</taxon>
        <taxon>Diptera</taxon>
        <taxon>Nematocera</taxon>
        <taxon>Culicoidea</taxon>
        <taxon>Culicidae</taxon>
        <taxon>Anophelinae</taxon>
        <taxon>Anopheles</taxon>
    </lineage>
</organism>
<proteinExistence type="predicted"/>
<keyword evidence="1" id="KW-0732">Signal</keyword>
<feature type="chain" id="PRO_5014818100" evidence="1">
    <location>
        <begin position="32"/>
        <end position="318"/>
    </location>
</feature>
<accession>A0A2M4D072</accession>
<dbReference type="AlphaFoldDB" id="A0A2M4D072"/>
<protein>
    <submittedName>
        <fullName evidence="2">Putative secreted protein</fullName>
    </submittedName>
</protein>
<feature type="signal peptide" evidence="1">
    <location>
        <begin position="1"/>
        <end position="31"/>
    </location>
</feature>
<evidence type="ECO:0000256" key="1">
    <source>
        <dbReference type="SAM" id="SignalP"/>
    </source>
</evidence>
<reference evidence="2" key="1">
    <citation type="submission" date="2018-01" db="EMBL/GenBank/DDBJ databases">
        <title>An insight into the sialome of Amazonian anophelines.</title>
        <authorList>
            <person name="Ribeiro J.M."/>
            <person name="Scarpassa V."/>
            <person name="Calvo E."/>
        </authorList>
    </citation>
    <scope>NUCLEOTIDE SEQUENCE</scope>
</reference>
<sequence length="318" mass="34663">MMVWQLGLRPSHTWLSLSLSLLLSLPFSACCLHTLSLQLEGDAKLVATGVEVLAINQRRQSQSDTVTQLLLIAQTDLALVVDLGAYAGILVQVVLGTQTELGRVRARSPRQLDGGLQTIVAPLVDQTTKLTSIVDVSVQDKVTGRVANGKVVGGDLRLLRVKCNLVAGQPALVASDTGRVDERSAQIDVEVGINAHAIMRVGSLEASRFASGVRDEHAVERHLQSLHQLVLDRHLRGERVVCVPFLREVEPVLLHLVLGLERTEHLAGILVRVAARAELHTRVGLGLNVQLPQTEVVAFVEDIAGLLAEIRVRWWCHF</sequence>
<dbReference type="EMBL" id="GGFL01006703">
    <property type="protein sequence ID" value="MBW70881.1"/>
    <property type="molecule type" value="Transcribed_RNA"/>
</dbReference>